<feature type="transmembrane region" description="Helical" evidence="5">
    <location>
        <begin position="259"/>
        <end position="280"/>
    </location>
</feature>
<name>A0ABU1F4L1_9RHOB</name>
<dbReference type="RefSeq" id="WP_310456048.1">
    <property type="nucleotide sequence ID" value="NZ_JAVKPH010000003.1"/>
</dbReference>
<dbReference type="NCBIfam" id="TIGR00367">
    <property type="entry name" value="calcium/sodium antiporter"/>
    <property type="match status" value="1"/>
</dbReference>
<reference evidence="7 8" key="1">
    <citation type="submission" date="2023-09" db="EMBL/GenBank/DDBJ databases">
        <title>Xinfangfangia sedmenti sp. nov., isolated the sedment.</title>
        <authorList>
            <person name="Xu L."/>
        </authorList>
    </citation>
    <scope>NUCLEOTIDE SEQUENCE [LARGE SCALE GENOMIC DNA]</scope>
    <source>
        <strain evidence="7 8">LG-4</strain>
    </source>
</reference>
<evidence type="ECO:0000313" key="8">
    <source>
        <dbReference type="Proteomes" id="UP001247754"/>
    </source>
</evidence>
<evidence type="ECO:0000256" key="2">
    <source>
        <dbReference type="ARBA" id="ARBA00022692"/>
    </source>
</evidence>
<keyword evidence="2 5" id="KW-0812">Transmembrane</keyword>
<keyword evidence="8" id="KW-1185">Reference proteome</keyword>
<evidence type="ECO:0000256" key="5">
    <source>
        <dbReference type="SAM" id="Phobius"/>
    </source>
</evidence>
<feature type="transmembrane region" description="Helical" evidence="5">
    <location>
        <begin position="287"/>
        <end position="305"/>
    </location>
</feature>
<comment type="caution">
    <text evidence="7">The sequence shown here is derived from an EMBL/GenBank/DDBJ whole genome shotgun (WGS) entry which is preliminary data.</text>
</comment>
<organism evidence="7 8">
    <name type="scientific">Ruixingdingia sedimenti</name>
    <dbReference type="NCBI Taxonomy" id="3073604"/>
    <lineage>
        <taxon>Bacteria</taxon>
        <taxon>Pseudomonadati</taxon>
        <taxon>Pseudomonadota</taxon>
        <taxon>Alphaproteobacteria</taxon>
        <taxon>Rhodobacterales</taxon>
        <taxon>Paracoccaceae</taxon>
        <taxon>Ruixingdingia</taxon>
    </lineage>
</organism>
<keyword evidence="4 5" id="KW-0472">Membrane</keyword>
<accession>A0ABU1F4L1</accession>
<dbReference type="PANTHER" id="PTHR10846:SF8">
    <property type="entry name" value="INNER MEMBRANE PROTEIN YRBG"/>
    <property type="match status" value="1"/>
</dbReference>
<gene>
    <name evidence="7" type="ORF">RGD00_04240</name>
</gene>
<evidence type="ECO:0000256" key="1">
    <source>
        <dbReference type="ARBA" id="ARBA00004141"/>
    </source>
</evidence>
<evidence type="ECO:0000256" key="4">
    <source>
        <dbReference type="ARBA" id="ARBA00023136"/>
    </source>
</evidence>
<dbReference type="InterPro" id="IPR004481">
    <property type="entry name" value="K/Na/Ca-exchanger"/>
</dbReference>
<feature type="transmembrane region" description="Helical" evidence="5">
    <location>
        <begin position="76"/>
        <end position="96"/>
    </location>
</feature>
<evidence type="ECO:0000256" key="3">
    <source>
        <dbReference type="ARBA" id="ARBA00022989"/>
    </source>
</evidence>
<dbReference type="InterPro" id="IPR004837">
    <property type="entry name" value="NaCa_Exmemb"/>
</dbReference>
<sequence>MTYLLFLLGLVGLFFGGEWLVRGASGIARRYHVPPMVIGLTIVGFGTSTPELLVSVQAALAGIPGIAIGNVVGSNIANILLILGLSAAVGPMAAQFRSLRGDLGWMLAAALACVPVFWSGAVGRAEGALLFAGILVYIGLALRRVGSARPAADDAPPPALGLSLALTLGGLVVLMVGARLLVDSATDIARTFGLSEAVIGLTIVAVGTSLPELATSITAALRGHRDIALGNVVGSNIFNILAILGLTALVQPIPVETRFLALDLPVMIAVTLLLAGMLWWRGGLGRLAGAGFLALYAAYTVTMAAV</sequence>
<proteinExistence type="predicted"/>
<dbReference type="EMBL" id="JAVKPH010000003">
    <property type="protein sequence ID" value="MDR5651800.1"/>
    <property type="molecule type" value="Genomic_DNA"/>
</dbReference>
<dbReference type="InterPro" id="IPR044880">
    <property type="entry name" value="NCX_ion-bd_dom_sf"/>
</dbReference>
<keyword evidence="3 5" id="KW-1133">Transmembrane helix</keyword>
<feature type="transmembrane region" description="Helical" evidence="5">
    <location>
        <begin position="127"/>
        <end position="146"/>
    </location>
</feature>
<feature type="transmembrane region" description="Helical" evidence="5">
    <location>
        <begin position="233"/>
        <end position="253"/>
    </location>
</feature>
<feature type="transmembrane region" description="Helical" evidence="5">
    <location>
        <begin position="103"/>
        <end position="121"/>
    </location>
</feature>
<dbReference type="Gene3D" id="1.20.1420.30">
    <property type="entry name" value="NCX, central ion-binding region"/>
    <property type="match status" value="1"/>
</dbReference>
<evidence type="ECO:0000259" key="6">
    <source>
        <dbReference type="Pfam" id="PF01699"/>
    </source>
</evidence>
<dbReference type="PANTHER" id="PTHR10846">
    <property type="entry name" value="SODIUM/POTASSIUM/CALCIUM EXCHANGER"/>
    <property type="match status" value="1"/>
</dbReference>
<feature type="domain" description="Sodium/calcium exchanger membrane region" evidence="6">
    <location>
        <begin position="163"/>
        <end position="303"/>
    </location>
</feature>
<dbReference type="Proteomes" id="UP001247754">
    <property type="component" value="Unassembled WGS sequence"/>
</dbReference>
<evidence type="ECO:0000313" key="7">
    <source>
        <dbReference type="EMBL" id="MDR5651800.1"/>
    </source>
</evidence>
<feature type="transmembrane region" description="Helical" evidence="5">
    <location>
        <begin position="158"/>
        <end position="178"/>
    </location>
</feature>
<dbReference type="Pfam" id="PF01699">
    <property type="entry name" value="Na_Ca_ex"/>
    <property type="match status" value="2"/>
</dbReference>
<protein>
    <submittedName>
        <fullName evidence="7">Calcium/sodium antiporter</fullName>
    </submittedName>
</protein>
<feature type="domain" description="Sodium/calcium exchanger membrane region" evidence="6">
    <location>
        <begin position="3"/>
        <end position="140"/>
    </location>
</feature>
<comment type="subcellular location">
    <subcellularLocation>
        <location evidence="1">Membrane</location>
        <topology evidence="1">Multi-pass membrane protein</topology>
    </subcellularLocation>
</comment>